<keyword evidence="7" id="KW-0238">DNA-binding</keyword>
<feature type="domain" description="C2H2-type" evidence="12">
    <location>
        <begin position="284"/>
        <end position="312"/>
    </location>
</feature>
<keyword evidence="5" id="KW-0862">Zinc</keyword>
<feature type="domain" description="C2H2-type" evidence="12">
    <location>
        <begin position="256"/>
        <end position="283"/>
    </location>
</feature>
<feature type="domain" description="C2H2-type" evidence="12">
    <location>
        <begin position="29"/>
        <end position="57"/>
    </location>
</feature>
<feature type="domain" description="C2H2-type" evidence="12">
    <location>
        <begin position="370"/>
        <end position="398"/>
    </location>
</feature>
<dbReference type="SUPFAM" id="SSF57667">
    <property type="entry name" value="beta-beta-alpha zinc fingers"/>
    <property type="match status" value="6"/>
</dbReference>
<feature type="domain" description="C2H2-type" evidence="12">
    <location>
        <begin position="199"/>
        <end position="229"/>
    </location>
</feature>
<dbReference type="FunFam" id="3.30.160.60:FF:000264">
    <property type="entry name" value="Zinc finger protein 236"/>
    <property type="match status" value="1"/>
</dbReference>
<evidence type="ECO:0000256" key="11">
    <source>
        <dbReference type="SAM" id="MobiDB-lite"/>
    </source>
</evidence>
<evidence type="ECO:0000256" key="10">
    <source>
        <dbReference type="PROSITE-ProRule" id="PRU00042"/>
    </source>
</evidence>
<feature type="compositionally biased region" description="Polar residues" evidence="11">
    <location>
        <begin position="507"/>
        <end position="528"/>
    </location>
</feature>
<keyword evidence="9" id="KW-0539">Nucleus</keyword>
<dbReference type="GO" id="GO:0008270">
    <property type="term" value="F:zinc ion binding"/>
    <property type="evidence" value="ECO:0007669"/>
    <property type="project" value="UniProtKB-KW"/>
</dbReference>
<evidence type="ECO:0000256" key="7">
    <source>
        <dbReference type="ARBA" id="ARBA00023125"/>
    </source>
</evidence>
<feature type="domain" description="C2H2-type" evidence="12">
    <location>
        <begin position="143"/>
        <end position="170"/>
    </location>
</feature>
<evidence type="ECO:0000256" key="1">
    <source>
        <dbReference type="ARBA" id="ARBA00004123"/>
    </source>
</evidence>
<protein>
    <recommendedName>
        <fullName evidence="12">C2H2-type domain-containing protein</fullName>
    </recommendedName>
</protein>
<dbReference type="Proteomes" id="UP000678393">
    <property type="component" value="Unassembled WGS sequence"/>
</dbReference>
<feature type="compositionally biased region" description="Acidic residues" evidence="11">
    <location>
        <begin position="461"/>
        <end position="470"/>
    </location>
</feature>
<dbReference type="FunFam" id="3.30.160.60:FF:001228">
    <property type="entry name" value="Zinc finger protein 236"/>
    <property type="match status" value="1"/>
</dbReference>
<evidence type="ECO:0000256" key="6">
    <source>
        <dbReference type="ARBA" id="ARBA00023015"/>
    </source>
</evidence>
<evidence type="ECO:0000256" key="5">
    <source>
        <dbReference type="ARBA" id="ARBA00022833"/>
    </source>
</evidence>
<feature type="domain" description="C2H2-type" evidence="12">
    <location>
        <begin position="171"/>
        <end position="198"/>
    </location>
</feature>
<dbReference type="InterPro" id="IPR036236">
    <property type="entry name" value="Znf_C2H2_sf"/>
</dbReference>
<feature type="compositionally biased region" description="Acidic residues" evidence="11">
    <location>
        <begin position="481"/>
        <end position="493"/>
    </location>
</feature>
<feature type="domain" description="C2H2-type" evidence="12">
    <location>
        <begin position="114"/>
        <end position="142"/>
    </location>
</feature>
<gene>
    <name evidence="13" type="ORF">CUNI_LOCUS1862</name>
</gene>
<dbReference type="GO" id="GO:0005654">
    <property type="term" value="C:nucleoplasm"/>
    <property type="evidence" value="ECO:0007669"/>
    <property type="project" value="TreeGrafter"/>
</dbReference>
<proteinExistence type="predicted"/>
<dbReference type="PROSITE" id="PS00028">
    <property type="entry name" value="ZINC_FINGER_C2H2_1"/>
    <property type="match status" value="11"/>
</dbReference>
<feature type="region of interest" description="Disordered" evidence="11">
    <location>
        <begin position="81"/>
        <end position="107"/>
    </location>
</feature>
<dbReference type="FunFam" id="3.30.160.60:FF:002343">
    <property type="entry name" value="Zinc finger protein 33A"/>
    <property type="match status" value="2"/>
</dbReference>
<keyword evidence="2" id="KW-0479">Metal-binding</keyword>
<keyword evidence="14" id="KW-1185">Reference proteome</keyword>
<dbReference type="PANTHER" id="PTHR24399:SF23">
    <property type="entry name" value="C2H2-TYPE DOMAIN-CONTAINING PROTEIN"/>
    <property type="match status" value="1"/>
</dbReference>
<accession>A0A8S3YI09</accession>
<reference evidence="13" key="1">
    <citation type="submission" date="2021-04" db="EMBL/GenBank/DDBJ databases">
        <authorList>
            <consortium name="Molecular Ecology Group"/>
        </authorList>
    </citation>
    <scope>NUCLEOTIDE SEQUENCE</scope>
</reference>
<keyword evidence="4 10" id="KW-0863">Zinc-finger</keyword>
<dbReference type="PANTHER" id="PTHR24399">
    <property type="entry name" value="ZINC FINGER AND BTB DOMAIN-CONTAINING"/>
    <property type="match status" value="1"/>
</dbReference>
<keyword evidence="8" id="KW-0804">Transcription</keyword>
<feature type="domain" description="C2H2-type" evidence="12">
    <location>
        <begin position="228"/>
        <end position="252"/>
    </location>
</feature>
<comment type="subcellular location">
    <subcellularLocation>
        <location evidence="1">Nucleus</location>
    </subcellularLocation>
</comment>
<dbReference type="Pfam" id="PF00096">
    <property type="entry name" value="zf-C2H2"/>
    <property type="match status" value="6"/>
</dbReference>
<evidence type="ECO:0000256" key="3">
    <source>
        <dbReference type="ARBA" id="ARBA00022737"/>
    </source>
</evidence>
<feature type="region of interest" description="Disordered" evidence="11">
    <location>
        <begin position="423"/>
        <end position="447"/>
    </location>
</feature>
<sequence>MQTEDEHDDQSVIPVGYVDSQTSVVFLVYRCWMCSEEFFDKLSILRHLKSKHVDRTELKGIEKRMKTPICLTCGSAEPCEHLSKDNPQSEDTVDEDEDIGDEEDSSCTSRPRVIACVTCAAPFTDPVSLREHRRKDHPLDKSYQCSYCTSTFMKHSHLVVHTRIHTGTRPFICEECGNRFPKSSDLKRHQRVHSGEKPYRCALCNQSFTQKCSLEKHAKIHAKHIGGYPCLMCGLVFTDTDTLGEHTQLTHTEVSWKCKLCGKFFAEERHMILHEKCHQTIKAFSCNFCPKSFATRVLLLKHEETIHASNKEIKCEECGKQFKRRENLTRHVLSHTGIKNHRCEVCGMAFTEKGSLTRHTKSQHDLLRPHVCYVCQRSFTRRILLRKHIDRLHSNKEVDVNSQNVAYFRCKLCQKLLKRSGISQHMKHHRTKGDTWEGSIEEIDPSEVKEEVNEFEDYDYQNDIESDDEKAEGKASQWDSDSTEEYTDTEVGPDDGNKTGPPDDGGSSWSQFVASENGVGNQIQNHGY</sequence>
<evidence type="ECO:0000256" key="9">
    <source>
        <dbReference type="ARBA" id="ARBA00023242"/>
    </source>
</evidence>
<dbReference type="SMART" id="SM00355">
    <property type="entry name" value="ZnF_C2H2"/>
    <property type="match status" value="12"/>
</dbReference>
<dbReference type="GO" id="GO:0000978">
    <property type="term" value="F:RNA polymerase II cis-regulatory region sequence-specific DNA binding"/>
    <property type="evidence" value="ECO:0007669"/>
    <property type="project" value="TreeGrafter"/>
</dbReference>
<organism evidence="13 14">
    <name type="scientific">Candidula unifasciata</name>
    <dbReference type="NCBI Taxonomy" id="100452"/>
    <lineage>
        <taxon>Eukaryota</taxon>
        <taxon>Metazoa</taxon>
        <taxon>Spiralia</taxon>
        <taxon>Lophotrochozoa</taxon>
        <taxon>Mollusca</taxon>
        <taxon>Gastropoda</taxon>
        <taxon>Heterobranchia</taxon>
        <taxon>Euthyneura</taxon>
        <taxon>Panpulmonata</taxon>
        <taxon>Eupulmonata</taxon>
        <taxon>Stylommatophora</taxon>
        <taxon>Helicina</taxon>
        <taxon>Helicoidea</taxon>
        <taxon>Geomitridae</taxon>
        <taxon>Candidula</taxon>
    </lineage>
</organism>
<feature type="domain" description="C2H2-type" evidence="12">
    <location>
        <begin position="313"/>
        <end position="340"/>
    </location>
</feature>
<dbReference type="Gene3D" id="3.30.160.60">
    <property type="entry name" value="Classic Zinc Finger"/>
    <property type="match status" value="7"/>
</dbReference>
<keyword evidence="6" id="KW-0805">Transcription regulation</keyword>
<feature type="region of interest" description="Disordered" evidence="11">
    <location>
        <begin position="461"/>
        <end position="528"/>
    </location>
</feature>
<dbReference type="InterPro" id="IPR013087">
    <property type="entry name" value="Znf_C2H2_type"/>
</dbReference>
<dbReference type="PROSITE" id="PS50157">
    <property type="entry name" value="ZINC_FINGER_C2H2_2"/>
    <property type="match status" value="11"/>
</dbReference>
<evidence type="ECO:0000256" key="2">
    <source>
        <dbReference type="ARBA" id="ARBA00022723"/>
    </source>
</evidence>
<dbReference type="GO" id="GO:0001227">
    <property type="term" value="F:DNA-binding transcription repressor activity, RNA polymerase II-specific"/>
    <property type="evidence" value="ECO:0007669"/>
    <property type="project" value="TreeGrafter"/>
</dbReference>
<evidence type="ECO:0000313" key="13">
    <source>
        <dbReference type="EMBL" id="CAG5116304.1"/>
    </source>
</evidence>
<evidence type="ECO:0000259" key="12">
    <source>
        <dbReference type="PROSITE" id="PS50157"/>
    </source>
</evidence>
<keyword evidence="3" id="KW-0677">Repeat</keyword>
<dbReference type="OrthoDB" id="40579at2759"/>
<evidence type="ECO:0000256" key="8">
    <source>
        <dbReference type="ARBA" id="ARBA00023163"/>
    </source>
</evidence>
<feature type="domain" description="C2H2-type" evidence="12">
    <location>
        <begin position="341"/>
        <end position="369"/>
    </location>
</feature>
<dbReference type="EMBL" id="CAJHNH020000233">
    <property type="protein sequence ID" value="CAG5116304.1"/>
    <property type="molecule type" value="Genomic_DNA"/>
</dbReference>
<feature type="compositionally biased region" description="Acidic residues" evidence="11">
    <location>
        <begin position="91"/>
        <end position="105"/>
    </location>
</feature>
<evidence type="ECO:0000256" key="4">
    <source>
        <dbReference type="ARBA" id="ARBA00022771"/>
    </source>
</evidence>
<comment type="caution">
    <text evidence="13">The sequence shown here is derived from an EMBL/GenBank/DDBJ whole genome shotgun (WGS) entry which is preliminary data.</text>
</comment>
<evidence type="ECO:0000313" key="14">
    <source>
        <dbReference type="Proteomes" id="UP000678393"/>
    </source>
</evidence>
<dbReference type="AlphaFoldDB" id="A0A8S3YI09"/>
<name>A0A8S3YI09_9EUPU</name>